<protein>
    <submittedName>
        <fullName evidence="2">Uncharacterized protein</fullName>
    </submittedName>
</protein>
<gene>
    <name evidence="2" type="ORF">HED64_14935</name>
</gene>
<organism evidence="2 3">
    <name type="scientific">Paeniglutamicibacter terrestris</name>
    <dbReference type="NCBI Taxonomy" id="2723403"/>
    <lineage>
        <taxon>Bacteria</taxon>
        <taxon>Bacillati</taxon>
        <taxon>Actinomycetota</taxon>
        <taxon>Actinomycetes</taxon>
        <taxon>Micrococcales</taxon>
        <taxon>Micrococcaceae</taxon>
        <taxon>Paeniglutamicibacter</taxon>
    </lineage>
</organism>
<proteinExistence type="predicted"/>
<dbReference type="RefSeq" id="WP_168152803.1">
    <property type="nucleotide sequence ID" value="NZ_JAAWVT010000008.1"/>
</dbReference>
<evidence type="ECO:0000313" key="3">
    <source>
        <dbReference type="Proteomes" id="UP000746595"/>
    </source>
</evidence>
<accession>A0ABX1G7H3</accession>
<sequence length="369" mass="41297">MEPNEPFSIGIAVPLIPIDVNNAAALERELSEHYFRISPAEYFERRLWEIIKTADTARQEVHDWHTDDPTNLFNQYAALINKEIDLDNPPGDTLDPTTMASIESYTLMQHVIETALRLYVAAKSRKIGTSPLQTLLNMRTSDQLRQPIKELLRDDAAQTVKATIFPPPPPELQPADEPADVDPMDDHILFMAEWLKRFARFYSDDHFGGAQGNNQLKHGAAVAPRADIEYTYHAEILPRESLTNDEWDAGTPLINGPSVSYMELIKQKGHEPGIRLRTDNSDPATNLAIAGVGISIIRSLWIIAGAVAKPLHPIDYLFDFSPLPDEVFSKSKRPPRSIVRVLRAPVRKAGAQHGAKRKGGPTPRRGRTE</sequence>
<comment type="caution">
    <text evidence="2">The sequence shown here is derived from an EMBL/GenBank/DDBJ whole genome shotgun (WGS) entry which is preliminary data.</text>
</comment>
<dbReference type="EMBL" id="JAAWVT010000008">
    <property type="protein sequence ID" value="NKG21994.1"/>
    <property type="molecule type" value="Genomic_DNA"/>
</dbReference>
<reference evidence="2 3" key="1">
    <citation type="submission" date="2020-04" db="EMBL/GenBank/DDBJ databases">
        <title>Paeniglutamicibacter sp. ANT13_2, a novel actinomycete isolated from sediment in Antarctica.</title>
        <authorList>
            <person name="Sakdapetsiri C."/>
            <person name="Pinyakong O."/>
        </authorList>
    </citation>
    <scope>NUCLEOTIDE SEQUENCE [LARGE SCALE GENOMIC DNA]</scope>
    <source>
        <strain evidence="2 3">ANT13_2</strain>
    </source>
</reference>
<keyword evidence="3" id="KW-1185">Reference proteome</keyword>
<evidence type="ECO:0000256" key="1">
    <source>
        <dbReference type="SAM" id="MobiDB-lite"/>
    </source>
</evidence>
<evidence type="ECO:0000313" key="2">
    <source>
        <dbReference type="EMBL" id="NKG21994.1"/>
    </source>
</evidence>
<dbReference type="Proteomes" id="UP000746595">
    <property type="component" value="Unassembled WGS sequence"/>
</dbReference>
<feature type="region of interest" description="Disordered" evidence="1">
    <location>
        <begin position="343"/>
        <end position="369"/>
    </location>
</feature>
<name>A0ABX1G7H3_9MICC</name>